<evidence type="ECO:0000256" key="1">
    <source>
        <dbReference type="ARBA" id="ARBA00008889"/>
    </source>
</evidence>
<dbReference type="Proteomes" id="UP000244066">
    <property type="component" value="Unassembled WGS sequence"/>
</dbReference>
<name>A0A2R7Y1A1_9ARCH</name>
<dbReference type="Gene3D" id="6.10.140.760">
    <property type="match status" value="1"/>
</dbReference>
<dbReference type="GO" id="GO:0003735">
    <property type="term" value="F:structural constituent of ribosome"/>
    <property type="evidence" value="ECO:0007669"/>
    <property type="project" value="TreeGrafter"/>
</dbReference>
<keyword evidence="3" id="KW-0694">RNA-binding</keyword>
<protein>
    <recommendedName>
        <fullName evidence="6">50S ribosomal protein L10</fullName>
    </recommendedName>
</protein>
<accession>A0A2R7Y1A1</accession>
<comment type="similarity">
    <text evidence="1">Belongs to the universal ribosomal protein uL10 family.</text>
</comment>
<dbReference type="Pfam" id="PF17777">
    <property type="entry name" value="RL10P_insert"/>
    <property type="match status" value="1"/>
</dbReference>
<dbReference type="InterPro" id="IPR050323">
    <property type="entry name" value="Ribosomal_protein_uL10"/>
</dbReference>
<sequence length="276" mass="30485">AWKEREVAELEEYIKAYPTIAVFDLTNVRANVLHELRAKLRQDSVFKVTKKTLFVKAAERAGFPELRSLVEGRPKPIGLIFTRMSPFKLSLVLQKNRILMHAKAGEKADVDVVIPECNTGIPPGPILSELGKMKIPTRIDGGSIWIAKDTLVAKKGDVISPALASLLMKLNIKAVLKGVKLEAAYEAGRIYSGDELTIDLEAWKQEIESAARSAFSFAVNVCYMSKETSAHVIALAYTKALALAIQSSYITRETIQHLLRKAYAEALSLQSAAKFE</sequence>
<dbReference type="Gene3D" id="3.90.105.20">
    <property type="match status" value="1"/>
</dbReference>
<evidence type="ECO:0000256" key="5">
    <source>
        <dbReference type="ARBA" id="ARBA00023274"/>
    </source>
</evidence>
<reference evidence="8 9" key="1">
    <citation type="submission" date="2017-04" db="EMBL/GenBank/DDBJ databases">
        <title>Draft Aigarchaeota genome from a New Zealand hot spring.</title>
        <authorList>
            <person name="Reysenbach A.-L."/>
            <person name="Donaho J.A."/>
            <person name="Gerhart J."/>
            <person name="Kelley J.F."/>
            <person name="Kouba K."/>
            <person name="Podar M."/>
            <person name="Stott M."/>
        </authorList>
    </citation>
    <scope>NUCLEOTIDE SEQUENCE [LARGE SCALE GENOMIC DNA]</scope>
    <source>
        <strain evidence="8">NZ13_MG1</strain>
    </source>
</reference>
<comment type="caution">
    <text evidence="8">The sequence shown here is derived from an EMBL/GenBank/DDBJ whole genome shotgun (WGS) entry which is preliminary data.</text>
</comment>
<dbReference type="FunFam" id="3.90.105.20:FF:000001">
    <property type="entry name" value="60S acidic ribosomal protein P0"/>
    <property type="match status" value="1"/>
</dbReference>
<evidence type="ECO:0000313" key="8">
    <source>
        <dbReference type="EMBL" id="PUA31127.1"/>
    </source>
</evidence>
<keyword evidence="5" id="KW-0687">Ribonucleoprotein</keyword>
<dbReference type="InterPro" id="IPR022909">
    <property type="entry name" value="Ribosomal_uL10_arc"/>
</dbReference>
<evidence type="ECO:0000256" key="6">
    <source>
        <dbReference type="ARBA" id="ARBA00035502"/>
    </source>
</evidence>
<evidence type="ECO:0000256" key="2">
    <source>
        <dbReference type="ARBA" id="ARBA00022730"/>
    </source>
</evidence>
<dbReference type="GO" id="GO:0022625">
    <property type="term" value="C:cytosolic large ribosomal subunit"/>
    <property type="evidence" value="ECO:0007669"/>
    <property type="project" value="TreeGrafter"/>
</dbReference>
<keyword evidence="4 8" id="KW-0689">Ribosomal protein</keyword>
<dbReference type="Pfam" id="PF00466">
    <property type="entry name" value="Ribosomal_L10"/>
    <property type="match status" value="1"/>
</dbReference>
<dbReference type="Gene3D" id="3.30.70.1730">
    <property type="match status" value="1"/>
</dbReference>
<dbReference type="GO" id="GO:0002181">
    <property type="term" value="P:cytoplasmic translation"/>
    <property type="evidence" value="ECO:0007669"/>
    <property type="project" value="TreeGrafter"/>
</dbReference>
<dbReference type="AlphaFoldDB" id="A0A2R7Y1A1"/>
<organism evidence="8 9">
    <name type="scientific">Candidatus Terraquivivens tikiterensis</name>
    <dbReference type="NCBI Taxonomy" id="1980982"/>
    <lineage>
        <taxon>Archaea</taxon>
        <taxon>Nitrososphaerota</taxon>
        <taxon>Candidatus Wolframiiraptoraceae</taxon>
        <taxon>Candidatus Terraquivivens</taxon>
    </lineage>
</organism>
<dbReference type="PANTHER" id="PTHR45699">
    <property type="entry name" value="60S ACIDIC RIBOSOMAL PROTEIN P0"/>
    <property type="match status" value="1"/>
</dbReference>
<dbReference type="HAMAP" id="MF_00280">
    <property type="entry name" value="Ribosomal_uL10_arch"/>
    <property type="match status" value="1"/>
</dbReference>
<dbReference type="InterPro" id="IPR001790">
    <property type="entry name" value="Ribosomal_uL10"/>
</dbReference>
<feature type="domain" description="Large ribosomal subunit protein uL10-like insertion" evidence="7">
    <location>
        <begin position="102"/>
        <end position="172"/>
    </location>
</feature>
<gene>
    <name evidence="8" type="ORF">B9J98_07485</name>
</gene>
<dbReference type="InterPro" id="IPR040637">
    <property type="entry name" value="Ribosomal_uL10-like_insert"/>
</dbReference>
<evidence type="ECO:0000256" key="3">
    <source>
        <dbReference type="ARBA" id="ARBA00022884"/>
    </source>
</evidence>
<evidence type="ECO:0000313" key="9">
    <source>
        <dbReference type="Proteomes" id="UP000244066"/>
    </source>
</evidence>
<keyword evidence="2" id="KW-0699">rRNA-binding</keyword>
<dbReference type="InterPro" id="IPR043141">
    <property type="entry name" value="Ribosomal_uL10-like_sf"/>
</dbReference>
<evidence type="ECO:0000259" key="7">
    <source>
        <dbReference type="Pfam" id="PF17777"/>
    </source>
</evidence>
<proteinExistence type="inferred from homology"/>
<dbReference type="GO" id="GO:0070180">
    <property type="term" value="F:large ribosomal subunit rRNA binding"/>
    <property type="evidence" value="ECO:0007669"/>
    <property type="project" value="TreeGrafter"/>
</dbReference>
<dbReference type="PANTHER" id="PTHR45699:SF3">
    <property type="entry name" value="LARGE RIBOSOMAL SUBUNIT PROTEIN UL10"/>
    <property type="match status" value="1"/>
</dbReference>
<dbReference type="EMBL" id="NDWU01000025">
    <property type="protein sequence ID" value="PUA31127.1"/>
    <property type="molecule type" value="Genomic_DNA"/>
</dbReference>
<feature type="non-terminal residue" evidence="8">
    <location>
        <position position="1"/>
    </location>
</feature>
<dbReference type="GO" id="GO:0000027">
    <property type="term" value="P:ribosomal large subunit assembly"/>
    <property type="evidence" value="ECO:0007669"/>
    <property type="project" value="TreeGrafter"/>
</dbReference>
<dbReference type="SUPFAM" id="SSF160369">
    <property type="entry name" value="Ribosomal protein L10-like"/>
    <property type="match status" value="1"/>
</dbReference>
<evidence type="ECO:0000256" key="4">
    <source>
        <dbReference type="ARBA" id="ARBA00022980"/>
    </source>
</evidence>
<dbReference type="InterPro" id="IPR043164">
    <property type="entry name" value="Ribosomal_uL10-like_insert_sf"/>
</dbReference>